<name>A0A0P6YPX5_9CHLR</name>
<dbReference type="GO" id="GO:0008658">
    <property type="term" value="F:penicillin binding"/>
    <property type="evidence" value="ECO:0007669"/>
    <property type="project" value="InterPro"/>
</dbReference>
<comment type="similarity">
    <text evidence="2">Belongs to the transpeptidase family.</text>
</comment>
<dbReference type="PANTHER" id="PTHR30627">
    <property type="entry name" value="PEPTIDOGLYCAN D,D-TRANSPEPTIDASE"/>
    <property type="match status" value="1"/>
</dbReference>
<organism evidence="7 8">
    <name type="scientific">Ardenticatena maritima</name>
    <dbReference type="NCBI Taxonomy" id="872965"/>
    <lineage>
        <taxon>Bacteria</taxon>
        <taxon>Bacillati</taxon>
        <taxon>Chloroflexota</taxon>
        <taxon>Ardenticatenia</taxon>
        <taxon>Ardenticatenales</taxon>
        <taxon>Ardenticatenaceae</taxon>
        <taxon>Ardenticatena</taxon>
    </lineage>
</organism>
<accession>A0A0P6YPX5</accession>
<dbReference type="Pfam" id="PF00905">
    <property type="entry name" value="Transpeptidase"/>
    <property type="match status" value="1"/>
</dbReference>
<dbReference type="InterPro" id="IPR036138">
    <property type="entry name" value="PBP_dimer_sf"/>
</dbReference>
<dbReference type="Gene3D" id="3.30.450.330">
    <property type="match status" value="1"/>
</dbReference>
<evidence type="ECO:0000256" key="1">
    <source>
        <dbReference type="ARBA" id="ARBA00004370"/>
    </source>
</evidence>
<comment type="caution">
    <text evidence="7">The sequence shown here is derived from an EMBL/GenBank/DDBJ whole genome shotgun (WGS) entry which is preliminary data.</text>
</comment>
<dbReference type="RefSeq" id="WP_060687639.1">
    <property type="nucleotide sequence ID" value="NZ_LGKN01000006.1"/>
</dbReference>
<comment type="subcellular location">
    <subcellularLocation>
        <location evidence="1">Membrane</location>
    </subcellularLocation>
</comment>
<dbReference type="EMBL" id="LGKN01000006">
    <property type="protein sequence ID" value="KPL87206.1"/>
    <property type="molecule type" value="Genomic_DNA"/>
</dbReference>
<dbReference type="InterPro" id="IPR005311">
    <property type="entry name" value="PBP_dimer"/>
</dbReference>
<dbReference type="Proteomes" id="UP000050502">
    <property type="component" value="Unassembled WGS sequence"/>
</dbReference>
<feature type="transmembrane region" description="Helical" evidence="4">
    <location>
        <begin position="35"/>
        <end position="55"/>
    </location>
</feature>
<dbReference type="InterPro" id="IPR001460">
    <property type="entry name" value="PCN-bd_Tpept"/>
</dbReference>
<dbReference type="Gene3D" id="3.40.710.10">
    <property type="entry name" value="DD-peptidase/beta-lactamase superfamily"/>
    <property type="match status" value="1"/>
</dbReference>
<proteinExistence type="inferred from homology"/>
<dbReference type="SUPFAM" id="SSF56601">
    <property type="entry name" value="beta-lactamase/transpeptidase-like"/>
    <property type="match status" value="1"/>
</dbReference>
<sequence>MFQYERWHRPSSNPDEATDTERLAALVATRQRRMYVMLAVMAGVFTLLAWRLFYWQVLEREAVLALRPLARVEQAEQAPRGTIRDRNGYLLAIDTTRYNIGVSPNLIADPEALAAEVAPLIGRSEEELQALFTRDEPYVRIASMVPYTVGHTLANMETPAFVIEPVILRSHPNGALAAHVVGFVNLDRQGYGLERTFADWLEGGEVPCSPPLCRVVSETVAEEVKLGPRVFVPTREGVDLVLTIDRNIQFMAEQELQAAIEMYGAESGTIIVMDPKTGDVLAMANWPSYNPDEYANVPAERFINPAISEQYEPGSTFKVITVASALDAEAIQPDMVFNDTGTLEVGGRIIKNWDGKGRGLVNLRQILGYSLNTATAWINTQLGVEQFLAYVDAFGFGKPTGIGMPEEAAGAVKRPGDGLWHPSDLGTNAFGQGIAVTPIQMTRAFAAIVNGGNLVRPRLIRAVVDHGRILEFEPQVDGQPISPFTAHYMQTLLADAVELETRTALIDGYRIGGKTGTAQVPIPGGYHKEDTIASFIGYAPVDDPQFVILVKLDKPKGEFRWGSQSAAPTFQRLARRLLTYMNIPPDRLRLSQR</sequence>
<dbReference type="Pfam" id="PF03717">
    <property type="entry name" value="PBP_dimer"/>
    <property type="match status" value="1"/>
</dbReference>
<feature type="domain" description="Penicillin-binding protein dimerisation" evidence="6">
    <location>
        <begin position="76"/>
        <end position="185"/>
    </location>
</feature>
<feature type="domain" description="Penicillin-binding protein transpeptidase" evidence="5">
    <location>
        <begin position="268"/>
        <end position="573"/>
    </location>
</feature>
<evidence type="ECO:0000256" key="2">
    <source>
        <dbReference type="ARBA" id="ARBA00007171"/>
    </source>
</evidence>
<keyword evidence="4" id="KW-0812">Transmembrane</keyword>
<dbReference type="InterPro" id="IPR012338">
    <property type="entry name" value="Beta-lactam/transpept-like"/>
</dbReference>
<evidence type="ECO:0000259" key="5">
    <source>
        <dbReference type="Pfam" id="PF00905"/>
    </source>
</evidence>
<keyword evidence="3 4" id="KW-0472">Membrane</keyword>
<dbReference type="Gene3D" id="3.90.1310.10">
    <property type="entry name" value="Penicillin-binding protein 2a (Domain 2)"/>
    <property type="match status" value="1"/>
</dbReference>
<reference evidence="7 8" key="1">
    <citation type="submission" date="2015-07" db="EMBL/GenBank/DDBJ databases">
        <title>Whole genome sequence of Ardenticatena maritima DSM 23922.</title>
        <authorList>
            <person name="Hemp J."/>
            <person name="Ward L.M."/>
            <person name="Pace L.A."/>
            <person name="Fischer W.W."/>
        </authorList>
    </citation>
    <scope>NUCLEOTIDE SEQUENCE [LARGE SCALE GENOMIC DNA]</scope>
    <source>
        <strain evidence="7 8">110S</strain>
    </source>
</reference>
<dbReference type="AlphaFoldDB" id="A0A0P6YPX5"/>
<gene>
    <name evidence="7" type="ORF">SE16_11880</name>
</gene>
<evidence type="ECO:0000256" key="4">
    <source>
        <dbReference type="SAM" id="Phobius"/>
    </source>
</evidence>
<protein>
    <recommendedName>
        <fullName evidence="9">Cell division protein FtsI</fullName>
    </recommendedName>
</protein>
<keyword evidence="4" id="KW-1133">Transmembrane helix</keyword>
<evidence type="ECO:0008006" key="9">
    <source>
        <dbReference type="Google" id="ProtNLM"/>
    </source>
</evidence>
<evidence type="ECO:0000259" key="6">
    <source>
        <dbReference type="Pfam" id="PF03717"/>
    </source>
</evidence>
<dbReference type="SUPFAM" id="SSF56519">
    <property type="entry name" value="Penicillin binding protein dimerisation domain"/>
    <property type="match status" value="1"/>
</dbReference>
<evidence type="ECO:0000256" key="3">
    <source>
        <dbReference type="ARBA" id="ARBA00023136"/>
    </source>
</evidence>
<dbReference type="GO" id="GO:0005886">
    <property type="term" value="C:plasma membrane"/>
    <property type="evidence" value="ECO:0007669"/>
    <property type="project" value="TreeGrafter"/>
</dbReference>
<evidence type="ECO:0000313" key="7">
    <source>
        <dbReference type="EMBL" id="KPL87206.1"/>
    </source>
</evidence>
<dbReference type="PANTHER" id="PTHR30627:SF1">
    <property type="entry name" value="PEPTIDOGLYCAN D,D-TRANSPEPTIDASE FTSI"/>
    <property type="match status" value="1"/>
</dbReference>
<evidence type="ECO:0000313" key="8">
    <source>
        <dbReference type="Proteomes" id="UP000050502"/>
    </source>
</evidence>
<dbReference type="InterPro" id="IPR050515">
    <property type="entry name" value="Beta-lactam/transpept"/>
</dbReference>
<dbReference type="GO" id="GO:0071555">
    <property type="term" value="P:cell wall organization"/>
    <property type="evidence" value="ECO:0007669"/>
    <property type="project" value="TreeGrafter"/>
</dbReference>